<proteinExistence type="predicted"/>
<organism evidence="1 2">
    <name type="scientific">Trifolium medium</name>
    <dbReference type="NCBI Taxonomy" id="97028"/>
    <lineage>
        <taxon>Eukaryota</taxon>
        <taxon>Viridiplantae</taxon>
        <taxon>Streptophyta</taxon>
        <taxon>Embryophyta</taxon>
        <taxon>Tracheophyta</taxon>
        <taxon>Spermatophyta</taxon>
        <taxon>Magnoliopsida</taxon>
        <taxon>eudicotyledons</taxon>
        <taxon>Gunneridae</taxon>
        <taxon>Pentapetalae</taxon>
        <taxon>rosids</taxon>
        <taxon>fabids</taxon>
        <taxon>Fabales</taxon>
        <taxon>Fabaceae</taxon>
        <taxon>Papilionoideae</taxon>
        <taxon>50 kb inversion clade</taxon>
        <taxon>NPAAA clade</taxon>
        <taxon>Hologalegina</taxon>
        <taxon>IRL clade</taxon>
        <taxon>Trifolieae</taxon>
        <taxon>Trifolium</taxon>
    </lineage>
</organism>
<name>A0A392T3Z7_9FABA</name>
<reference evidence="1 2" key="1">
    <citation type="journal article" date="2018" name="Front. Plant Sci.">
        <title>Red Clover (Trifolium pratense) and Zigzag Clover (T. medium) - A Picture of Genomic Similarities and Differences.</title>
        <authorList>
            <person name="Dluhosova J."/>
            <person name="Istvanek J."/>
            <person name="Nedelnik J."/>
            <person name="Repkova J."/>
        </authorList>
    </citation>
    <scope>NUCLEOTIDE SEQUENCE [LARGE SCALE GENOMIC DNA]</scope>
    <source>
        <strain evidence="2">cv. 10/8</strain>
        <tissue evidence="1">Leaf</tissue>
    </source>
</reference>
<feature type="non-terminal residue" evidence="1">
    <location>
        <position position="1"/>
    </location>
</feature>
<sequence length="62" mass="6898">GFSLSEQKQKEFLGTLAEREMARNGEKSQKPCLIFRTLSLSEGCLAERAGAELSPIYRVKPP</sequence>
<keyword evidence="2" id="KW-1185">Reference proteome</keyword>
<protein>
    <submittedName>
        <fullName evidence="1">Uncharacterized protein</fullName>
    </submittedName>
</protein>
<evidence type="ECO:0000313" key="2">
    <source>
        <dbReference type="Proteomes" id="UP000265520"/>
    </source>
</evidence>
<dbReference type="EMBL" id="LXQA010492813">
    <property type="protein sequence ID" value="MCI55234.1"/>
    <property type="molecule type" value="Genomic_DNA"/>
</dbReference>
<dbReference type="AlphaFoldDB" id="A0A392T3Z7"/>
<evidence type="ECO:0000313" key="1">
    <source>
        <dbReference type="EMBL" id="MCI55234.1"/>
    </source>
</evidence>
<feature type="non-terminal residue" evidence="1">
    <location>
        <position position="62"/>
    </location>
</feature>
<accession>A0A392T3Z7</accession>
<dbReference type="Proteomes" id="UP000265520">
    <property type="component" value="Unassembled WGS sequence"/>
</dbReference>
<comment type="caution">
    <text evidence="1">The sequence shown here is derived from an EMBL/GenBank/DDBJ whole genome shotgun (WGS) entry which is preliminary data.</text>
</comment>